<dbReference type="EMBL" id="JAZHGC010000100">
    <property type="protein sequence ID" value="MEM5292489.1"/>
    <property type="molecule type" value="Genomic_DNA"/>
</dbReference>
<evidence type="ECO:0000313" key="2">
    <source>
        <dbReference type="EMBL" id="MEM5292489.1"/>
    </source>
</evidence>
<keyword evidence="3" id="KW-1185">Reference proteome</keyword>
<dbReference type="Gene3D" id="3.40.50.880">
    <property type="match status" value="1"/>
</dbReference>
<comment type="caution">
    <text evidence="2">The sequence shown here is derived from an EMBL/GenBank/DDBJ whole genome shotgun (WGS) entry which is preliminary data.</text>
</comment>
<dbReference type="RefSeq" id="WP_233472228.1">
    <property type="nucleotide sequence ID" value="NZ_CAJHCS010000077.1"/>
</dbReference>
<dbReference type="SUPFAM" id="SSF52317">
    <property type="entry name" value="Class I glutamine amidotransferase-like"/>
    <property type="match status" value="1"/>
</dbReference>
<evidence type="ECO:0000313" key="3">
    <source>
        <dbReference type="Proteomes" id="UP001494588"/>
    </source>
</evidence>
<name>A0ABU9QTA4_9BURK</name>
<dbReference type="InterPro" id="IPR029062">
    <property type="entry name" value="Class_I_gatase-like"/>
</dbReference>
<protein>
    <submittedName>
        <fullName evidence="2">Uncharacterized protein</fullName>
    </submittedName>
</protein>
<organism evidence="2 3">
    <name type="scientific">Paraburkholderia sabiae</name>
    <dbReference type="NCBI Taxonomy" id="273251"/>
    <lineage>
        <taxon>Bacteria</taxon>
        <taxon>Pseudomonadati</taxon>
        <taxon>Pseudomonadota</taxon>
        <taxon>Betaproteobacteria</taxon>
        <taxon>Burkholderiales</taxon>
        <taxon>Burkholderiaceae</taxon>
        <taxon>Paraburkholderia</taxon>
    </lineage>
</organism>
<proteinExistence type="predicted"/>
<sequence>MESDKRWSLQWSKSNWALTRTDILVFEGFALPEVALVIEIFHKANALIASLPESPPPYEVTLLSAAGGRVASSSSVLVWTEHLDCRRRKDDKRLVFIAGGSGARDACKEQRMVEWLSRQHSSSELIQPIAEGRCVLEAAGLSTTEPSSCGDTSVRETNTSLTQPLPHYESSNKTLAQVSPS</sequence>
<evidence type="ECO:0000256" key="1">
    <source>
        <dbReference type="SAM" id="MobiDB-lite"/>
    </source>
</evidence>
<gene>
    <name evidence="2" type="ORF">V4C55_43425</name>
</gene>
<dbReference type="Proteomes" id="UP001494588">
    <property type="component" value="Unassembled WGS sequence"/>
</dbReference>
<feature type="region of interest" description="Disordered" evidence="1">
    <location>
        <begin position="143"/>
        <end position="181"/>
    </location>
</feature>
<accession>A0ABU9QTA4</accession>
<reference evidence="2 3" key="1">
    <citation type="submission" date="2024-01" db="EMBL/GenBank/DDBJ databases">
        <title>The diversity of rhizobia nodulating Mimosa spp. in eleven states of Brazil covering several biomes is determined by host plant, location, and edaphic factors.</title>
        <authorList>
            <person name="Rouws L."/>
            <person name="Barauna A."/>
            <person name="Beukes C."/>
            <person name="De Faria S.M."/>
            <person name="Gross E."/>
            <person name="Dos Reis Junior F.B."/>
            <person name="Simon M."/>
            <person name="Maluk M."/>
            <person name="Odee D.W."/>
            <person name="Kenicer G."/>
            <person name="Young J.P.W."/>
            <person name="Reis V.M."/>
            <person name="Zilli J."/>
            <person name="James E.K."/>
        </authorList>
    </citation>
    <scope>NUCLEOTIDE SEQUENCE [LARGE SCALE GENOMIC DNA]</scope>
    <source>
        <strain evidence="2 3">JPY77</strain>
    </source>
</reference>